<evidence type="ECO:0000313" key="3">
    <source>
        <dbReference type="EMBL" id="MED6159262.1"/>
    </source>
</evidence>
<dbReference type="Pfam" id="PF26130">
    <property type="entry name" value="PB1-like"/>
    <property type="match status" value="1"/>
</dbReference>
<proteinExistence type="predicted"/>
<name>A0ABU6UDB4_9FABA</name>
<protein>
    <recommendedName>
        <fullName evidence="2">PB1-like domain-containing protein</fullName>
    </recommendedName>
</protein>
<reference evidence="3 4" key="1">
    <citation type="journal article" date="2023" name="Plants (Basel)">
        <title>Bridging the Gap: Combining Genomics and Transcriptomics Approaches to Understand Stylosanthes scabra, an Orphan Legume from the Brazilian Caatinga.</title>
        <authorList>
            <person name="Ferreira-Neto J.R.C."/>
            <person name="da Silva M.D."/>
            <person name="Binneck E."/>
            <person name="de Melo N.F."/>
            <person name="da Silva R.H."/>
            <person name="de Melo A.L.T.M."/>
            <person name="Pandolfi V."/>
            <person name="Bustamante F.O."/>
            <person name="Brasileiro-Vidal A.C."/>
            <person name="Benko-Iseppon A.M."/>
        </authorList>
    </citation>
    <scope>NUCLEOTIDE SEQUENCE [LARGE SCALE GENOMIC DNA]</scope>
    <source>
        <tissue evidence="3">Leaves</tissue>
    </source>
</reference>
<dbReference type="Proteomes" id="UP001341840">
    <property type="component" value="Unassembled WGS sequence"/>
</dbReference>
<dbReference type="InterPro" id="IPR058594">
    <property type="entry name" value="PB1-like_dom_pln"/>
</dbReference>
<feature type="compositionally biased region" description="Basic and acidic residues" evidence="1">
    <location>
        <begin position="160"/>
        <end position="170"/>
    </location>
</feature>
<evidence type="ECO:0000313" key="4">
    <source>
        <dbReference type="Proteomes" id="UP001341840"/>
    </source>
</evidence>
<organism evidence="3 4">
    <name type="scientific">Stylosanthes scabra</name>
    <dbReference type="NCBI Taxonomy" id="79078"/>
    <lineage>
        <taxon>Eukaryota</taxon>
        <taxon>Viridiplantae</taxon>
        <taxon>Streptophyta</taxon>
        <taxon>Embryophyta</taxon>
        <taxon>Tracheophyta</taxon>
        <taxon>Spermatophyta</taxon>
        <taxon>Magnoliopsida</taxon>
        <taxon>eudicotyledons</taxon>
        <taxon>Gunneridae</taxon>
        <taxon>Pentapetalae</taxon>
        <taxon>rosids</taxon>
        <taxon>fabids</taxon>
        <taxon>Fabales</taxon>
        <taxon>Fabaceae</taxon>
        <taxon>Papilionoideae</taxon>
        <taxon>50 kb inversion clade</taxon>
        <taxon>dalbergioids sensu lato</taxon>
        <taxon>Dalbergieae</taxon>
        <taxon>Pterocarpus clade</taxon>
        <taxon>Stylosanthes</taxon>
    </lineage>
</organism>
<gene>
    <name evidence="3" type="ORF">PIB30_040723</name>
</gene>
<feature type="compositionally biased region" description="Basic and acidic residues" evidence="1">
    <location>
        <begin position="134"/>
        <end position="150"/>
    </location>
</feature>
<feature type="domain" description="PB1-like" evidence="2">
    <location>
        <begin position="13"/>
        <end position="73"/>
    </location>
</feature>
<keyword evidence="4" id="KW-1185">Reference proteome</keyword>
<comment type="caution">
    <text evidence="3">The sequence shown here is derived from an EMBL/GenBank/DDBJ whole genome shotgun (WGS) entry which is preliminary data.</text>
</comment>
<evidence type="ECO:0000259" key="2">
    <source>
        <dbReference type="Pfam" id="PF26130"/>
    </source>
</evidence>
<sequence length="322" mass="36518">MVYFDIALYHRGYFGYVDGIRRLGDEDVAALWYKDPAIENMSIGLRMFLNDKNALNMVKIAEQRGHVELFVVHEDNPEEGIASTEVDGSGDDDSDYAEYVPSCEDADSVDDIQFTDNEEEFDLDDNFFGVQTDAGKKDADQKGKGVVNEEFHDDGEDSDELKGEYEVRGGNGKEGDTVVFPVHRKLENMACYNWKPGVVYATKDDFKDAMIGHSVYTKRRIKFQKVDRKRLRSAKMGHNCAQMQRVGILKAKWLGKEFKKKVQNNPKVKIKELVAKADRILCEACWWASCIPTKVETNGKAPFKNLGKHQVAPPLTPCWIVD</sequence>
<accession>A0ABU6UDB4</accession>
<feature type="region of interest" description="Disordered" evidence="1">
    <location>
        <begin position="132"/>
        <end position="170"/>
    </location>
</feature>
<dbReference type="EMBL" id="JASCZI010121050">
    <property type="protein sequence ID" value="MED6159262.1"/>
    <property type="molecule type" value="Genomic_DNA"/>
</dbReference>
<evidence type="ECO:0000256" key="1">
    <source>
        <dbReference type="SAM" id="MobiDB-lite"/>
    </source>
</evidence>